<keyword evidence="5" id="KW-1185">Reference proteome</keyword>
<dbReference type="PROSITE" id="PS50157">
    <property type="entry name" value="ZINC_FINGER_C2H2_2"/>
    <property type="match status" value="1"/>
</dbReference>
<dbReference type="PROSITE" id="PS00028">
    <property type="entry name" value="ZINC_FINGER_C2H2_1"/>
    <property type="match status" value="1"/>
</dbReference>
<organism evidence="4 5">
    <name type="scientific">Gnathostoma spinigerum</name>
    <dbReference type="NCBI Taxonomy" id="75299"/>
    <lineage>
        <taxon>Eukaryota</taxon>
        <taxon>Metazoa</taxon>
        <taxon>Ecdysozoa</taxon>
        <taxon>Nematoda</taxon>
        <taxon>Chromadorea</taxon>
        <taxon>Rhabditida</taxon>
        <taxon>Spirurina</taxon>
        <taxon>Gnathostomatomorpha</taxon>
        <taxon>Gnathostomatoidea</taxon>
        <taxon>Gnathostomatidae</taxon>
        <taxon>Gnathostoma</taxon>
    </lineage>
</organism>
<protein>
    <recommendedName>
        <fullName evidence="3">C2H2-type domain-containing protein</fullName>
    </recommendedName>
</protein>
<evidence type="ECO:0000313" key="4">
    <source>
        <dbReference type="EMBL" id="MFH4980823.1"/>
    </source>
</evidence>
<sequence length="575" mass="66600">MYLPKSLSCALDTCTTSKRRSNEEDRVLTGWDGLPKRSYFLPDVRGNSPPTCKRYCSICRLQITFASLNDWEEHLLDHCGRDSAKWEHCPICYNIFERDGLYQSHLPNIHKEYQILKPKASDPLWFTNIIDVRQVLEETKNQKSESTNLKCPEDETLFHVAKIHTNNPHSPVQWKWRCPLCRIKTSGSSCTSKFPLIPYLRSIHHYLFVHEETFIRNAAERKRCEIEEEIGFELPFNSYSEKDINALPSRREKLKRLLIRDKRLLQLLIKSLPSTLKKRFELCFCYYTTFNGQYCTHLLDAHNIDLRLRTKKTEDSSVASVNEVDSVDKSFGEYYFNKKGTNSRRGASVSKNQSEGKSTLDLNSLLPDQASDDTSDDVLNTHQADGCGRISSKSRKRKSSSSKGNVGYVDCESVIFDRSCFVCNCPVPFYFTQVFSMAEHLLKDHSFHANDSVLKYLEENRDECELHFPFLSVSRAEYFSSSLVPLRLYCVRCGDSFISRESLWSHALSHLSSSSKRQPSLSKEKIHNILREYKLGHSTVEAYRNIKKEWTENSPSKSSVDRWFRKFRKGGILDV</sequence>
<name>A0ABD6ELS0_9BILA</name>
<comment type="caution">
    <text evidence="4">The sequence shown here is derived from an EMBL/GenBank/DDBJ whole genome shotgun (WGS) entry which is preliminary data.</text>
</comment>
<proteinExistence type="predicted"/>
<dbReference type="InterPro" id="IPR013087">
    <property type="entry name" value="Znf_C2H2_type"/>
</dbReference>
<dbReference type="InterPro" id="IPR041426">
    <property type="entry name" value="Mos1_HTH"/>
</dbReference>
<evidence type="ECO:0000256" key="1">
    <source>
        <dbReference type="PROSITE-ProRule" id="PRU00042"/>
    </source>
</evidence>
<dbReference type="Gene3D" id="1.10.10.1450">
    <property type="match status" value="1"/>
</dbReference>
<dbReference type="AlphaFoldDB" id="A0ABD6ELS0"/>
<evidence type="ECO:0000313" key="5">
    <source>
        <dbReference type="Proteomes" id="UP001608902"/>
    </source>
</evidence>
<gene>
    <name evidence="4" type="ORF">AB6A40_007532</name>
</gene>
<dbReference type="SMART" id="SM00355">
    <property type="entry name" value="ZnF_C2H2"/>
    <property type="match status" value="4"/>
</dbReference>
<evidence type="ECO:0000259" key="3">
    <source>
        <dbReference type="PROSITE" id="PS50157"/>
    </source>
</evidence>
<dbReference type="Pfam" id="PF17906">
    <property type="entry name" value="HTH_48"/>
    <property type="match status" value="1"/>
</dbReference>
<feature type="region of interest" description="Disordered" evidence="2">
    <location>
        <begin position="341"/>
        <end position="405"/>
    </location>
</feature>
<keyword evidence="1" id="KW-0862">Zinc</keyword>
<dbReference type="GO" id="GO:0008270">
    <property type="term" value="F:zinc ion binding"/>
    <property type="evidence" value="ECO:0007669"/>
    <property type="project" value="UniProtKB-KW"/>
</dbReference>
<feature type="compositionally biased region" description="Polar residues" evidence="2">
    <location>
        <begin position="341"/>
        <end position="362"/>
    </location>
</feature>
<reference evidence="4 5" key="1">
    <citation type="submission" date="2024-08" db="EMBL/GenBank/DDBJ databases">
        <title>Gnathostoma spinigerum genome.</title>
        <authorList>
            <person name="Gonzalez-Bertolin B."/>
            <person name="Monzon S."/>
            <person name="Zaballos A."/>
            <person name="Jimenez P."/>
            <person name="Dekumyoy P."/>
            <person name="Varona S."/>
            <person name="Cuesta I."/>
            <person name="Sumanam S."/>
            <person name="Adisakwattana P."/>
            <person name="Gasser R.B."/>
            <person name="Hernandez-Gonzalez A."/>
            <person name="Young N.D."/>
            <person name="Perteguer M.J."/>
        </authorList>
    </citation>
    <scope>NUCLEOTIDE SEQUENCE [LARGE SCALE GENOMIC DNA]</scope>
    <source>
        <strain evidence="4">AL3</strain>
        <tissue evidence="4">Liver</tissue>
    </source>
</reference>
<accession>A0ABD6ELS0</accession>
<keyword evidence="1" id="KW-0863">Zinc-finger</keyword>
<dbReference type="Proteomes" id="UP001608902">
    <property type="component" value="Unassembled WGS sequence"/>
</dbReference>
<feature type="domain" description="C2H2-type" evidence="3">
    <location>
        <begin position="488"/>
        <end position="515"/>
    </location>
</feature>
<dbReference type="EMBL" id="JBGFUD010006146">
    <property type="protein sequence ID" value="MFH4980823.1"/>
    <property type="molecule type" value="Genomic_DNA"/>
</dbReference>
<keyword evidence="1" id="KW-0479">Metal-binding</keyword>
<evidence type="ECO:0000256" key="2">
    <source>
        <dbReference type="SAM" id="MobiDB-lite"/>
    </source>
</evidence>